<accession>A0A177N6H1</accession>
<proteinExistence type="predicted"/>
<dbReference type="STRING" id="980561.A1359_12205"/>
<dbReference type="Proteomes" id="UP000078476">
    <property type="component" value="Unassembled WGS sequence"/>
</dbReference>
<organism evidence="2 3">
    <name type="scientific">Methylomonas lenta</name>
    <dbReference type="NCBI Taxonomy" id="980561"/>
    <lineage>
        <taxon>Bacteria</taxon>
        <taxon>Pseudomonadati</taxon>
        <taxon>Pseudomonadota</taxon>
        <taxon>Gammaproteobacteria</taxon>
        <taxon>Methylococcales</taxon>
        <taxon>Methylococcaceae</taxon>
        <taxon>Methylomonas</taxon>
    </lineage>
</organism>
<reference evidence="2 3" key="1">
    <citation type="submission" date="2016-03" db="EMBL/GenBank/DDBJ databases">
        <authorList>
            <person name="Ploux O."/>
        </authorList>
    </citation>
    <scope>NUCLEOTIDE SEQUENCE [LARGE SCALE GENOMIC DNA]</scope>
    <source>
        <strain evidence="2 3">R-45370</strain>
    </source>
</reference>
<dbReference type="AlphaFoldDB" id="A0A177N6H1"/>
<keyword evidence="3" id="KW-1185">Reference proteome</keyword>
<evidence type="ECO:0000256" key="1">
    <source>
        <dbReference type="SAM" id="Phobius"/>
    </source>
</evidence>
<feature type="transmembrane region" description="Helical" evidence="1">
    <location>
        <begin position="29"/>
        <end position="47"/>
    </location>
</feature>
<keyword evidence="1" id="KW-0472">Membrane</keyword>
<keyword evidence="1" id="KW-0812">Transmembrane</keyword>
<comment type="caution">
    <text evidence="2">The sequence shown here is derived from an EMBL/GenBank/DDBJ whole genome shotgun (WGS) entry which is preliminary data.</text>
</comment>
<evidence type="ECO:0000313" key="3">
    <source>
        <dbReference type="Proteomes" id="UP000078476"/>
    </source>
</evidence>
<name>A0A177N6H1_9GAMM</name>
<dbReference type="OrthoDB" id="5569589at2"/>
<evidence type="ECO:0000313" key="2">
    <source>
        <dbReference type="EMBL" id="OAI13452.1"/>
    </source>
</evidence>
<gene>
    <name evidence="2" type="ORF">A1359_12205</name>
</gene>
<sequence>MTDFMFFVFTKILRIDLKDPHDIPWGTQLFFYPVIGFLIAFVVLKFIGFRFNLFEEDFGLLDEGEKEEKRKQLDEKRKHLESSSDEK</sequence>
<protein>
    <submittedName>
        <fullName evidence="2">Uncharacterized protein</fullName>
    </submittedName>
</protein>
<keyword evidence="1" id="KW-1133">Transmembrane helix</keyword>
<dbReference type="RefSeq" id="WP_066984262.1">
    <property type="nucleotide sequence ID" value="NZ_LUUI01000119.1"/>
</dbReference>
<dbReference type="EMBL" id="LUUI01000119">
    <property type="protein sequence ID" value="OAI13452.1"/>
    <property type="molecule type" value="Genomic_DNA"/>
</dbReference>